<dbReference type="Gene3D" id="1.10.443.10">
    <property type="entry name" value="Intergrase catalytic core"/>
    <property type="match status" value="1"/>
</dbReference>
<dbReference type="InterPro" id="IPR050090">
    <property type="entry name" value="Tyrosine_recombinase_XerCD"/>
</dbReference>
<dbReference type="PROSITE" id="PS51898">
    <property type="entry name" value="TYR_RECOMBINASE"/>
    <property type="match status" value="1"/>
</dbReference>
<name>A0ABQ3LTG7_9SPHN</name>
<comment type="similarity">
    <text evidence="1">Belongs to the 'phage' integrase family.</text>
</comment>
<keyword evidence="7" id="KW-1185">Reference proteome</keyword>
<evidence type="ECO:0000259" key="5">
    <source>
        <dbReference type="PROSITE" id="PS51898"/>
    </source>
</evidence>
<sequence>MATPLSLQLRIDDTDNAFAAVIESYDGQLQAGRYGLRRRRYLASVIHFGQWLSDQGLSINRLDEHLIAKFLSEHLPQCSCQRPVPLRMIEVRAALNIMLRLLRTQGIVAVPFKDDIGRELAGFDTKMVEVWGLSKGTRDHRCRIIRRLLKSQFGTGPIATTQLRPPAIRAFVIGDAGWSTSTIRVMAGAVRCYLRHRQLLGDDVRDLLRAVPRPAYWRDAALPEALSPDELNQLLHAFDAPCPSRRRGYAMVRCLADLGLRCSEIVALRLDDIGWQEGTVRIGAGKARRADVLPLPQATGEAIADYLLHERPTTSRREVFVRHVAPLGEPVGRRVVQQAVHAAYRRLGWERTRVHILRHTLGSRLVNAGTPMKQIADLLRHRSIVTSAIYTRVDATRLSAVALPWPGDAA</sequence>
<dbReference type="InterPro" id="IPR002104">
    <property type="entry name" value="Integrase_catalytic"/>
</dbReference>
<proteinExistence type="inferred from homology"/>
<evidence type="ECO:0000313" key="7">
    <source>
        <dbReference type="Proteomes" id="UP000652430"/>
    </source>
</evidence>
<evidence type="ECO:0000256" key="3">
    <source>
        <dbReference type="ARBA" id="ARBA00023125"/>
    </source>
</evidence>
<keyword evidence="2" id="KW-0229">DNA integration</keyword>
<evidence type="ECO:0000256" key="1">
    <source>
        <dbReference type="ARBA" id="ARBA00008857"/>
    </source>
</evidence>
<protein>
    <submittedName>
        <fullName evidence="6">Integrase/recombinase y4rA</fullName>
    </submittedName>
</protein>
<evidence type="ECO:0000313" key="6">
    <source>
        <dbReference type="EMBL" id="GHH25354.1"/>
    </source>
</evidence>
<organism evidence="6 7">
    <name type="scientific">Sphingomonas glacialis</name>
    <dbReference type="NCBI Taxonomy" id="658225"/>
    <lineage>
        <taxon>Bacteria</taxon>
        <taxon>Pseudomonadati</taxon>
        <taxon>Pseudomonadota</taxon>
        <taxon>Alphaproteobacteria</taxon>
        <taxon>Sphingomonadales</taxon>
        <taxon>Sphingomonadaceae</taxon>
        <taxon>Sphingomonas</taxon>
    </lineage>
</organism>
<evidence type="ECO:0000256" key="4">
    <source>
        <dbReference type="ARBA" id="ARBA00023172"/>
    </source>
</evidence>
<keyword evidence="4" id="KW-0233">DNA recombination</keyword>
<evidence type="ECO:0000256" key="2">
    <source>
        <dbReference type="ARBA" id="ARBA00022908"/>
    </source>
</evidence>
<keyword evidence="3" id="KW-0238">DNA-binding</keyword>
<dbReference type="Pfam" id="PF00589">
    <property type="entry name" value="Phage_integrase"/>
    <property type="match status" value="1"/>
</dbReference>
<dbReference type="RefSeq" id="WP_189677632.1">
    <property type="nucleotide sequence ID" value="NZ_BNAQ01000009.1"/>
</dbReference>
<dbReference type="InterPro" id="IPR011010">
    <property type="entry name" value="DNA_brk_join_enz"/>
</dbReference>
<reference evidence="7" key="1">
    <citation type="journal article" date="2019" name="Int. J. Syst. Evol. Microbiol.">
        <title>The Global Catalogue of Microorganisms (GCM) 10K type strain sequencing project: providing services to taxonomists for standard genome sequencing and annotation.</title>
        <authorList>
            <consortium name="The Broad Institute Genomics Platform"/>
            <consortium name="The Broad Institute Genome Sequencing Center for Infectious Disease"/>
            <person name="Wu L."/>
            <person name="Ma J."/>
        </authorList>
    </citation>
    <scope>NUCLEOTIDE SEQUENCE [LARGE SCALE GENOMIC DNA]</scope>
    <source>
        <strain evidence="7">CGMCC 1.8957</strain>
    </source>
</reference>
<dbReference type="Proteomes" id="UP000652430">
    <property type="component" value="Unassembled WGS sequence"/>
</dbReference>
<dbReference type="PANTHER" id="PTHR30349">
    <property type="entry name" value="PHAGE INTEGRASE-RELATED"/>
    <property type="match status" value="1"/>
</dbReference>
<feature type="domain" description="Tyr recombinase" evidence="5">
    <location>
        <begin position="221"/>
        <end position="403"/>
    </location>
</feature>
<dbReference type="PANTHER" id="PTHR30349:SF41">
    <property type="entry name" value="INTEGRASE_RECOMBINASE PROTEIN MJ0367-RELATED"/>
    <property type="match status" value="1"/>
</dbReference>
<gene>
    <name evidence="6" type="ORF">GCM10008023_38650</name>
</gene>
<comment type="caution">
    <text evidence="6">The sequence shown here is derived from an EMBL/GenBank/DDBJ whole genome shotgun (WGS) entry which is preliminary data.</text>
</comment>
<dbReference type="SUPFAM" id="SSF56349">
    <property type="entry name" value="DNA breaking-rejoining enzymes"/>
    <property type="match status" value="1"/>
</dbReference>
<accession>A0ABQ3LTG7</accession>
<dbReference type="InterPro" id="IPR013762">
    <property type="entry name" value="Integrase-like_cat_sf"/>
</dbReference>
<dbReference type="EMBL" id="BNAQ01000009">
    <property type="protein sequence ID" value="GHH25354.1"/>
    <property type="molecule type" value="Genomic_DNA"/>
</dbReference>